<gene>
    <name evidence="2" type="ORF">SAMN05421640_2153</name>
</gene>
<accession>A0A239JFZ6</accession>
<protein>
    <submittedName>
        <fullName evidence="2">Ketosteroid isomerase homolog</fullName>
    </submittedName>
</protein>
<keyword evidence="2" id="KW-0413">Isomerase</keyword>
<evidence type="ECO:0000313" key="2">
    <source>
        <dbReference type="EMBL" id="SNT04747.1"/>
    </source>
</evidence>
<dbReference type="AlphaFoldDB" id="A0A239JFZ6"/>
<keyword evidence="3" id="KW-1185">Reference proteome</keyword>
<evidence type="ECO:0000313" key="3">
    <source>
        <dbReference type="Proteomes" id="UP000198393"/>
    </source>
</evidence>
<dbReference type="InterPro" id="IPR027843">
    <property type="entry name" value="DUF4440"/>
</dbReference>
<organism evidence="2 3">
    <name type="scientific">Ekhidna lutea</name>
    <dbReference type="NCBI Taxonomy" id="447679"/>
    <lineage>
        <taxon>Bacteria</taxon>
        <taxon>Pseudomonadati</taxon>
        <taxon>Bacteroidota</taxon>
        <taxon>Cytophagia</taxon>
        <taxon>Cytophagales</taxon>
        <taxon>Reichenbachiellaceae</taxon>
        <taxon>Ekhidna</taxon>
    </lineage>
</organism>
<reference evidence="2 3" key="1">
    <citation type="submission" date="2017-06" db="EMBL/GenBank/DDBJ databases">
        <authorList>
            <person name="Kim H.J."/>
            <person name="Triplett B.A."/>
        </authorList>
    </citation>
    <scope>NUCLEOTIDE SEQUENCE [LARGE SCALE GENOMIC DNA]</scope>
    <source>
        <strain evidence="2 3">DSM 19307</strain>
    </source>
</reference>
<dbReference type="Pfam" id="PF14534">
    <property type="entry name" value="DUF4440"/>
    <property type="match status" value="1"/>
</dbReference>
<dbReference type="SUPFAM" id="SSF54427">
    <property type="entry name" value="NTF2-like"/>
    <property type="match status" value="1"/>
</dbReference>
<evidence type="ECO:0000259" key="1">
    <source>
        <dbReference type="Pfam" id="PF14534"/>
    </source>
</evidence>
<dbReference type="EMBL" id="FZPD01000003">
    <property type="protein sequence ID" value="SNT04747.1"/>
    <property type="molecule type" value="Genomic_DNA"/>
</dbReference>
<sequence length="140" mass="16210">MRNSFSLFLTLISISLSAQNPDERAIREVLAMQQECWNDGDLECFMEGYWKSDQLVFIGSKGVTYGWQATLDNYKKSYPDKEKMGILTFDLISLEPLSEDFWTVIGKWSLKRKSDNPNGHFSLIFRRLGDEWVIVSDHSS</sequence>
<dbReference type="RefSeq" id="WP_089356863.1">
    <property type="nucleotide sequence ID" value="NZ_FZPD01000003.1"/>
</dbReference>
<proteinExistence type="predicted"/>
<dbReference type="OrthoDB" id="120856at2"/>
<name>A0A239JFZ6_EKHLU</name>
<dbReference type="Proteomes" id="UP000198393">
    <property type="component" value="Unassembled WGS sequence"/>
</dbReference>
<dbReference type="GO" id="GO:0016853">
    <property type="term" value="F:isomerase activity"/>
    <property type="evidence" value="ECO:0007669"/>
    <property type="project" value="UniProtKB-KW"/>
</dbReference>
<dbReference type="Gene3D" id="3.10.450.50">
    <property type="match status" value="1"/>
</dbReference>
<dbReference type="InterPro" id="IPR032710">
    <property type="entry name" value="NTF2-like_dom_sf"/>
</dbReference>
<feature type="domain" description="DUF4440" evidence="1">
    <location>
        <begin position="26"/>
        <end position="134"/>
    </location>
</feature>